<dbReference type="InterPro" id="IPR036844">
    <property type="entry name" value="Hint_dom_sf"/>
</dbReference>
<organism evidence="2 3">
    <name type="scientific">Paracoccus mangrovi</name>
    <dbReference type="NCBI Taxonomy" id="1715645"/>
    <lineage>
        <taxon>Bacteria</taxon>
        <taxon>Pseudomonadati</taxon>
        <taxon>Pseudomonadota</taxon>
        <taxon>Alphaproteobacteria</taxon>
        <taxon>Rhodobacterales</taxon>
        <taxon>Paracoccaceae</taxon>
        <taxon>Paracoccus</taxon>
    </lineage>
</organism>
<dbReference type="RefSeq" id="WP_377744331.1">
    <property type="nucleotide sequence ID" value="NZ_JBHRXJ010000006.1"/>
</dbReference>
<accession>A0ABV7R5P8</accession>
<dbReference type="InterPro" id="IPR028992">
    <property type="entry name" value="Hedgehog/Intein_dom"/>
</dbReference>
<evidence type="ECO:0000313" key="3">
    <source>
        <dbReference type="Proteomes" id="UP001595721"/>
    </source>
</evidence>
<evidence type="ECO:0000313" key="2">
    <source>
        <dbReference type="EMBL" id="MFC3528591.1"/>
    </source>
</evidence>
<name>A0ABV7R5P8_9RHOB</name>
<comment type="caution">
    <text evidence="2">The sequence shown here is derived from an EMBL/GenBank/DDBJ whole genome shotgun (WGS) entry which is preliminary data.</text>
</comment>
<keyword evidence="3" id="KW-1185">Reference proteome</keyword>
<dbReference type="SUPFAM" id="SSF51294">
    <property type="entry name" value="Hedgehog/intein (Hint) domain"/>
    <property type="match status" value="1"/>
</dbReference>
<dbReference type="Pfam" id="PF13403">
    <property type="entry name" value="Hint_2"/>
    <property type="match status" value="1"/>
</dbReference>
<gene>
    <name evidence="2" type="ORF">ACFOMH_10425</name>
</gene>
<reference evidence="3" key="1">
    <citation type="journal article" date="2019" name="Int. J. Syst. Evol. Microbiol.">
        <title>The Global Catalogue of Microorganisms (GCM) 10K type strain sequencing project: providing services to taxonomists for standard genome sequencing and annotation.</title>
        <authorList>
            <consortium name="The Broad Institute Genomics Platform"/>
            <consortium name="The Broad Institute Genome Sequencing Center for Infectious Disease"/>
            <person name="Wu L."/>
            <person name="Ma J."/>
        </authorList>
    </citation>
    <scope>NUCLEOTIDE SEQUENCE [LARGE SCALE GENOMIC DNA]</scope>
    <source>
        <strain evidence="3">KCTC 42899</strain>
    </source>
</reference>
<sequence>MADFTLDANSFGAFHRNFGGNGTNDRITVNIGPNFRGTITVDALGADGEVEETTVNLPDGWRFEVTGMSETRDEAPGSKDWSGIVYDSNGDAVGTVSIRSNHIEIEGVPCLTRGTMIDTPSGPQAVETLQVGDAVLTRDNGPQVIRWIGTRKLGPHMLAAMPYLRPVRIRAAALGPGIPARDLLVSPQHRILIRSAIAARLFGATEVLVAAKQLLELDGISIAEDVETAEYFHILFDRHQVITTNGAETESLYTGPEALKSLGPAARDEILTIFPELRDLGFVPDMARPCPSGRHARKLAARHIRNHKPLVA</sequence>
<proteinExistence type="predicted"/>
<dbReference type="EMBL" id="JBHRXJ010000006">
    <property type="protein sequence ID" value="MFC3528591.1"/>
    <property type="molecule type" value="Genomic_DNA"/>
</dbReference>
<protein>
    <submittedName>
        <fullName evidence="2">Hint domain-containing protein</fullName>
    </submittedName>
</protein>
<dbReference type="Gene3D" id="2.170.16.10">
    <property type="entry name" value="Hedgehog/Intein (Hint) domain"/>
    <property type="match status" value="1"/>
</dbReference>
<dbReference type="Proteomes" id="UP001595721">
    <property type="component" value="Unassembled WGS sequence"/>
</dbReference>
<feature type="domain" description="Hedgehog/Intein (Hint)" evidence="1">
    <location>
        <begin position="109"/>
        <end position="255"/>
    </location>
</feature>
<evidence type="ECO:0000259" key="1">
    <source>
        <dbReference type="Pfam" id="PF13403"/>
    </source>
</evidence>